<evidence type="ECO:0000313" key="1">
    <source>
        <dbReference type="EMBL" id="ABM09616.1"/>
    </source>
</evidence>
<gene>
    <name evidence="1" type="ordered locus">AAur_3907</name>
</gene>
<reference evidence="1 2" key="1">
    <citation type="journal article" date="2006" name="PLoS Genet.">
        <title>Secrets of soil survival revealed by the genome sequence of Arthrobacter aurescens TC1.</title>
        <authorList>
            <person name="Mongodin E.F."/>
            <person name="Shapir N."/>
            <person name="Daugherty S.C."/>
            <person name="DeBoy R.T."/>
            <person name="Emerson J.B."/>
            <person name="Shvartzbeyn A."/>
            <person name="Radune D."/>
            <person name="Vamathevan J."/>
            <person name="Riggs F."/>
            <person name="Grinberg V."/>
            <person name="Khouri H."/>
            <person name="Wackett L.P."/>
            <person name="Nelson K.E."/>
            <person name="Sadowsky M.J."/>
        </authorList>
    </citation>
    <scope>NUCLEOTIDE SEQUENCE [LARGE SCALE GENOMIC DNA]</scope>
    <source>
        <strain evidence="1 2">TC1</strain>
    </source>
</reference>
<dbReference type="HOGENOM" id="CLU_3114027_0_0_11"/>
<proteinExistence type="predicted"/>
<dbReference type="AlphaFoldDB" id="A1RBH1"/>
<sequence>MPRTRVHQMPFDAAAGVGGHEAPLEDKQGFAYAAYRTPKAIPWAVKSGSCADRSAGWI</sequence>
<dbReference type="EMBL" id="CP000474">
    <property type="protein sequence ID" value="ABM09616.1"/>
    <property type="molecule type" value="Genomic_DNA"/>
</dbReference>
<dbReference type="KEGG" id="aau:AAur_3907"/>
<dbReference type="Proteomes" id="UP000000637">
    <property type="component" value="Chromosome"/>
</dbReference>
<name>A1RBH1_PAEAT</name>
<organism evidence="1 2">
    <name type="scientific">Paenarthrobacter aurescens (strain TC1)</name>
    <dbReference type="NCBI Taxonomy" id="290340"/>
    <lineage>
        <taxon>Bacteria</taxon>
        <taxon>Bacillati</taxon>
        <taxon>Actinomycetota</taxon>
        <taxon>Actinomycetes</taxon>
        <taxon>Micrococcales</taxon>
        <taxon>Micrococcaceae</taxon>
        <taxon>Paenarthrobacter</taxon>
    </lineage>
</organism>
<accession>A1RBH1</accession>
<keyword evidence="2" id="KW-1185">Reference proteome</keyword>
<protein>
    <submittedName>
        <fullName evidence="1">Uncharacterized protein</fullName>
    </submittedName>
</protein>
<evidence type="ECO:0000313" key="2">
    <source>
        <dbReference type="Proteomes" id="UP000000637"/>
    </source>
</evidence>